<evidence type="ECO:0000256" key="10">
    <source>
        <dbReference type="SAM" id="Phobius"/>
    </source>
</evidence>
<keyword evidence="3 9" id="KW-0813">Transport</keyword>
<dbReference type="GO" id="GO:0000023">
    <property type="term" value="P:maltose metabolic process"/>
    <property type="evidence" value="ECO:0007669"/>
    <property type="project" value="UniProtKB-KW"/>
</dbReference>
<feature type="transmembrane region" description="Helical" evidence="10">
    <location>
        <begin position="94"/>
        <end position="115"/>
    </location>
</feature>
<feature type="domain" description="Major facilitator superfamily (MFS) profile" evidence="11">
    <location>
        <begin position="50"/>
        <end position="491"/>
    </location>
</feature>
<comment type="similarity">
    <text evidence="2 9">Belongs to the major facilitator superfamily. Sugar transporter (TC 2.A.1.1) family.</text>
</comment>
<keyword evidence="8" id="KW-0462">Maltose metabolism</keyword>
<comment type="caution">
    <text evidence="12">The sequence shown here is derived from an EMBL/GenBank/DDBJ whole genome shotgun (WGS) entry which is preliminary data.</text>
</comment>
<keyword evidence="5 10" id="KW-0812">Transmembrane</keyword>
<sequence>MEKATSHGLEGGEEPKMMSHHIEDAKEATNKEHSLTLRESFKAYRCAVFWSACISLSCVMEGYDYNLISSLYAFPPFQEKYGVPLENDGYTITANWQLGVSIAANGGMIIGGYCAGYLVEYTGYRKLFIGAYCFLTGFIFIPFFAPSIEVLFAGELLCGLCWGVFSGLAAAYGSEILPAALRTYLLMFVNMCWAIGNIISAGTLYGFVGNQTEWAYRVPFAIQWVWNIPLALLVYFAPESPWWLIRKDRLEEAEKTAGRLGDKNMGVDAKSTVAMMVHTNELERQMDTGTSYWHCFKGVDRRRTEIACMAWLAQAATQFGIPGYLTYFFQLAGLPVSASYKLNIGQTAIGLFANMVGQVNGRFFGRRTLYLWGLGAVGVEFFLVGFCSFAETNASRWVQAVILLLWSFTYSSTIGPTGYLLPSEISATRLRAKTVSMGRNIFYVLFIISMAVSPYMLNETEGNWKGKAAFVTAGFSVFWWVWAFFRLPESKGRTYEELDILFANRVPARDFSKFEVDPYADEEHVLRLNTSTRVNKLTKLFRRSN</sequence>
<dbReference type="GO" id="GO:0016020">
    <property type="term" value="C:membrane"/>
    <property type="evidence" value="ECO:0007669"/>
    <property type="project" value="UniProtKB-SubCell"/>
</dbReference>
<organism evidence="12 13">
    <name type="scientific">Trichomonascus ciferrii</name>
    <dbReference type="NCBI Taxonomy" id="44093"/>
    <lineage>
        <taxon>Eukaryota</taxon>
        <taxon>Fungi</taxon>
        <taxon>Dikarya</taxon>
        <taxon>Ascomycota</taxon>
        <taxon>Saccharomycotina</taxon>
        <taxon>Dipodascomycetes</taxon>
        <taxon>Dipodascales</taxon>
        <taxon>Trichomonascaceae</taxon>
        <taxon>Trichomonascus</taxon>
        <taxon>Trichomonascus ciferrii complex</taxon>
    </lineage>
</organism>
<feature type="transmembrane region" description="Helical" evidence="10">
    <location>
        <begin position="127"/>
        <end position="145"/>
    </location>
</feature>
<protein>
    <recommendedName>
        <fullName evidence="11">Major facilitator superfamily (MFS) profile domain-containing protein</fullName>
    </recommendedName>
</protein>
<evidence type="ECO:0000313" key="12">
    <source>
        <dbReference type="EMBL" id="KAA8915566.1"/>
    </source>
</evidence>
<evidence type="ECO:0000256" key="8">
    <source>
        <dbReference type="ARBA" id="ARBA00026248"/>
    </source>
</evidence>
<feature type="transmembrane region" description="Helical" evidence="10">
    <location>
        <begin position="151"/>
        <end position="172"/>
    </location>
</feature>
<keyword evidence="4" id="KW-0762">Sugar transport</keyword>
<dbReference type="Pfam" id="PF00083">
    <property type="entry name" value="Sugar_tr"/>
    <property type="match status" value="1"/>
</dbReference>
<keyword evidence="13" id="KW-1185">Reference proteome</keyword>
<feature type="transmembrane region" description="Helical" evidence="10">
    <location>
        <begin position="214"/>
        <end position="237"/>
    </location>
</feature>
<comment type="subcellular location">
    <subcellularLocation>
        <location evidence="1">Membrane</location>
        <topology evidence="1">Multi-pass membrane protein</topology>
    </subcellularLocation>
</comment>
<dbReference type="InterPro" id="IPR050360">
    <property type="entry name" value="MFS_Sugar_Transporters"/>
</dbReference>
<feature type="transmembrane region" description="Helical" evidence="10">
    <location>
        <begin position="397"/>
        <end position="421"/>
    </location>
</feature>
<evidence type="ECO:0000256" key="3">
    <source>
        <dbReference type="ARBA" id="ARBA00022448"/>
    </source>
</evidence>
<feature type="transmembrane region" description="Helical" evidence="10">
    <location>
        <begin position="469"/>
        <end position="485"/>
    </location>
</feature>
<evidence type="ECO:0000256" key="9">
    <source>
        <dbReference type="RuleBase" id="RU003346"/>
    </source>
</evidence>
<accession>A0A642V682</accession>
<dbReference type="Proteomes" id="UP000761534">
    <property type="component" value="Unassembled WGS sequence"/>
</dbReference>
<evidence type="ECO:0000256" key="4">
    <source>
        <dbReference type="ARBA" id="ARBA00022597"/>
    </source>
</evidence>
<dbReference type="Gene3D" id="1.20.1250.20">
    <property type="entry name" value="MFS general substrate transporter like domains"/>
    <property type="match status" value="1"/>
</dbReference>
<gene>
    <name evidence="12" type="ORF">TRICI_002305</name>
</gene>
<feature type="transmembrane region" description="Helical" evidence="10">
    <location>
        <begin position="47"/>
        <end position="74"/>
    </location>
</feature>
<dbReference type="PROSITE" id="PS00217">
    <property type="entry name" value="SUGAR_TRANSPORT_2"/>
    <property type="match status" value="1"/>
</dbReference>
<dbReference type="EMBL" id="SWFS01000157">
    <property type="protein sequence ID" value="KAA8915566.1"/>
    <property type="molecule type" value="Genomic_DNA"/>
</dbReference>
<dbReference type="NCBIfam" id="TIGR00879">
    <property type="entry name" value="SP"/>
    <property type="match status" value="1"/>
</dbReference>
<proteinExistence type="inferred from homology"/>
<evidence type="ECO:0000313" key="13">
    <source>
        <dbReference type="Proteomes" id="UP000761534"/>
    </source>
</evidence>
<evidence type="ECO:0000256" key="2">
    <source>
        <dbReference type="ARBA" id="ARBA00010992"/>
    </source>
</evidence>
<dbReference type="InterPro" id="IPR036259">
    <property type="entry name" value="MFS_trans_sf"/>
</dbReference>
<keyword evidence="7 10" id="KW-0472">Membrane</keyword>
<dbReference type="AlphaFoldDB" id="A0A642V682"/>
<dbReference type="SUPFAM" id="SSF103473">
    <property type="entry name" value="MFS general substrate transporter"/>
    <property type="match status" value="1"/>
</dbReference>
<dbReference type="InterPro" id="IPR003663">
    <property type="entry name" value="Sugar/inositol_transpt"/>
</dbReference>
<evidence type="ECO:0000256" key="5">
    <source>
        <dbReference type="ARBA" id="ARBA00022692"/>
    </source>
</evidence>
<evidence type="ECO:0000256" key="6">
    <source>
        <dbReference type="ARBA" id="ARBA00022989"/>
    </source>
</evidence>
<feature type="transmembrane region" description="Helical" evidence="10">
    <location>
        <begin position="441"/>
        <end position="457"/>
    </location>
</feature>
<dbReference type="InterPro" id="IPR005828">
    <property type="entry name" value="MFS_sugar_transport-like"/>
</dbReference>
<name>A0A642V682_9ASCO</name>
<feature type="transmembrane region" description="Helical" evidence="10">
    <location>
        <begin position="184"/>
        <end position="208"/>
    </location>
</feature>
<evidence type="ECO:0000256" key="7">
    <source>
        <dbReference type="ARBA" id="ARBA00023136"/>
    </source>
</evidence>
<dbReference type="PANTHER" id="PTHR48022">
    <property type="entry name" value="PLASTIDIC GLUCOSE TRANSPORTER 4"/>
    <property type="match status" value="1"/>
</dbReference>
<reference evidence="12" key="1">
    <citation type="journal article" date="2019" name="G3 (Bethesda)">
        <title>Genome Assemblies of Two Rare Opportunistic Yeast Pathogens: Diutina rugosa (syn. Candida rugosa) and Trichomonascus ciferrii (syn. Candida ciferrii).</title>
        <authorList>
            <person name="Mixao V."/>
            <person name="Saus E."/>
            <person name="Hansen A.P."/>
            <person name="Lass-Florl C."/>
            <person name="Gabaldon T."/>
        </authorList>
    </citation>
    <scope>NUCLEOTIDE SEQUENCE</scope>
    <source>
        <strain evidence="12">CBS 4856</strain>
    </source>
</reference>
<dbReference type="PANTHER" id="PTHR48022:SF5">
    <property type="entry name" value="ALPHA-GLUCOSIDES PERMEASE MPH2-RELATED"/>
    <property type="match status" value="1"/>
</dbReference>
<dbReference type="OrthoDB" id="6612291at2759"/>
<dbReference type="InterPro" id="IPR005829">
    <property type="entry name" value="Sugar_transporter_CS"/>
</dbReference>
<dbReference type="VEuPathDB" id="FungiDB:TRICI_002305"/>
<evidence type="ECO:0000259" key="11">
    <source>
        <dbReference type="PROSITE" id="PS50850"/>
    </source>
</evidence>
<keyword evidence="6 10" id="KW-1133">Transmembrane helix</keyword>
<evidence type="ECO:0000256" key="1">
    <source>
        <dbReference type="ARBA" id="ARBA00004141"/>
    </source>
</evidence>
<dbReference type="PROSITE" id="PS50850">
    <property type="entry name" value="MFS"/>
    <property type="match status" value="1"/>
</dbReference>
<dbReference type="FunFam" id="1.20.1250.20:FF:000078">
    <property type="entry name" value="MFS maltose transporter, putative"/>
    <property type="match status" value="1"/>
</dbReference>
<dbReference type="InterPro" id="IPR020846">
    <property type="entry name" value="MFS_dom"/>
</dbReference>
<feature type="transmembrane region" description="Helical" evidence="10">
    <location>
        <begin position="369"/>
        <end position="391"/>
    </location>
</feature>
<dbReference type="GO" id="GO:0005351">
    <property type="term" value="F:carbohydrate:proton symporter activity"/>
    <property type="evidence" value="ECO:0007669"/>
    <property type="project" value="TreeGrafter"/>
</dbReference>